<name>A0A080LWC5_9PROT</name>
<proteinExistence type="predicted"/>
<dbReference type="EMBL" id="JDVG02000305">
    <property type="protein sequence ID" value="KFB72988.1"/>
    <property type="molecule type" value="Genomic_DNA"/>
</dbReference>
<evidence type="ECO:0000313" key="2">
    <source>
        <dbReference type="Proteomes" id="UP000020077"/>
    </source>
</evidence>
<gene>
    <name evidence="1" type="ORF">AW09_001790</name>
</gene>
<evidence type="ECO:0000313" key="1">
    <source>
        <dbReference type="EMBL" id="KFB72988.1"/>
    </source>
</evidence>
<comment type="caution">
    <text evidence="1">The sequence shown here is derived from an EMBL/GenBank/DDBJ whole genome shotgun (WGS) entry which is preliminary data.</text>
</comment>
<dbReference type="Proteomes" id="UP000020077">
    <property type="component" value="Unassembled WGS sequence"/>
</dbReference>
<reference evidence="1 2" key="1">
    <citation type="submission" date="2014-02" db="EMBL/GenBank/DDBJ databases">
        <title>Expanding our view of genomic diversity in Candidatus Accumulibacter clades.</title>
        <authorList>
            <person name="Skennerton C.T."/>
            <person name="Barr J.J."/>
            <person name="Slater F.R."/>
            <person name="Bond P.L."/>
            <person name="Tyson G.W."/>
        </authorList>
    </citation>
    <scope>NUCLEOTIDE SEQUENCE [LARGE SCALE GENOMIC DNA]</scope>
    <source>
        <strain evidence="2">BA-91</strain>
    </source>
</reference>
<sequence>MKRAILTDEQIRSTMFEIPDLGLVLAFGPEIASTMIEARRLVAAHGNQLCYFGWPDGTTVSWERTNPQQPLDRDGLVRAYKRFQETVRPLMEAQNGSH</sequence>
<dbReference type="AlphaFoldDB" id="A0A080LWC5"/>
<protein>
    <submittedName>
        <fullName evidence="1">Uncharacterized protein</fullName>
    </submittedName>
</protein>
<organism evidence="1 2">
    <name type="scientific">Candidatus Accumulibacter phosphatis</name>
    <dbReference type="NCBI Taxonomy" id="327160"/>
    <lineage>
        <taxon>Bacteria</taxon>
        <taxon>Pseudomonadati</taxon>
        <taxon>Pseudomonadota</taxon>
        <taxon>Betaproteobacteria</taxon>
        <taxon>Candidatus Accumulibacter</taxon>
    </lineage>
</organism>
<accession>A0A080LWC5</accession>